<keyword evidence="7 9" id="KW-1133">Transmembrane helix</keyword>
<dbReference type="CDD" id="cd02520">
    <property type="entry name" value="Glucosylceramide_synthase"/>
    <property type="match status" value="1"/>
</dbReference>
<comment type="pathway">
    <text evidence="2">Lipid metabolism; sphingolipid metabolism.</text>
</comment>
<feature type="transmembrane region" description="Helical" evidence="9">
    <location>
        <begin position="319"/>
        <end position="339"/>
    </location>
</feature>
<evidence type="ECO:0000256" key="7">
    <source>
        <dbReference type="ARBA" id="ARBA00022989"/>
    </source>
</evidence>
<proteinExistence type="predicted"/>
<evidence type="ECO:0000313" key="10">
    <source>
        <dbReference type="EMBL" id="NYF91763.1"/>
    </source>
</evidence>
<comment type="subcellular location">
    <subcellularLocation>
        <location evidence="1">Membrane</location>
        <topology evidence="1">Multi-pass membrane protein</topology>
    </subcellularLocation>
</comment>
<organism evidence="10 11">
    <name type="scientific">Tunturiibacter lichenicola</name>
    <dbReference type="NCBI Taxonomy" id="2051959"/>
    <lineage>
        <taxon>Bacteria</taxon>
        <taxon>Pseudomonadati</taxon>
        <taxon>Acidobacteriota</taxon>
        <taxon>Terriglobia</taxon>
        <taxon>Terriglobales</taxon>
        <taxon>Acidobacteriaceae</taxon>
        <taxon>Tunturiibacter</taxon>
    </lineage>
</organism>
<feature type="transmembrane region" description="Helical" evidence="9">
    <location>
        <begin position="289"/>
        <end position="313"/>
    </location>
</feature>
<dbReference type="NCBIfam" id="TIGR03472">
    <property type="entry name" value="HpnI"/>
    <property type="match status" value="1"/>
</dbReference>
<dbReference type="Gene3D" id="3.90.550.10">
    <property type="entry name" value="Spore Coat Polysaccharide Biosynthesis Protein SpsA, Chain A"/>
    <property type="match status" value="1"/>
</dbReference>
<keyword evidence="4 10" id="KW-0328">Glycosyltransferase</keyword>
<dbReference type="EC" id="2.4.1.80" evidence="10"/>
<dbReference type="GO" id="GO:0006679">
    <property type="term" value="P:glucosylceramide biosynthetic process"/>
    <property type="evidence" value="ECO:0007669"/>
    <property type="project" value="TreeGrafter"/>
</dbReference>
<evidence type="ECO:0000256" key="2">
    <source>
        <dbReference type="ARBA" id="ARBA00004760"/>
    </source>
</evidence>
<feature type="transmembrane region" description="Helical" evidence="9">
    <location>
        <begin position="6"/>
        <end position="27"/>
    </location>
</feature>
<evidence type="ECO:0000256" key="6">
    <source>
        <dbReference type="ARBA" id="ARBA00022692"/>
    </source>
</evidence>
<reference evidence="10 11" key="1">
    <citation type="submission" date="2020-07" db="EMBL/GenBank/DDBJ databases">
        <title>Genomic Encyclopedia of Type Strains, Phase IV (KMG-V): Genome sequencing to study the core and pangenomes of soil and plant-associated prokaryotes.</title>
        <authorList>
            <person name="Whitman W."/>
        </authorList>
    </citation>
    <scope>NUCLEOTIDE SEQUENCE [LARGE SCALE GENOMIC DNA]</scope>
    <source>
        <strain evidence="10 11">M8UP22</strain>
    </source>
</reference>
<keyword evidence="5 10" id="KW-0808">Transferase</keyword>
<dbReference type="Pfam" id="PF13506">
    <property type="entry name" value="Glyco_transf_21"/>
    <property type="match status" value="1"/>
</dbReference>
<dbReference type="PANTHER" id="PTHR12726">
    <property type="entry name" value="CERAMIDE GLUCOSYLTRANSFERASE"/>
    <property type="match status" value="1"/>
</dbReference>
<comment type="caution">
    <text evidence="10">The sequence shown here is derived from an EMBL/GenBank/DDBJ whole genome shotgun (WGS) entry which is preliminary data.</text>
</comment>
<dbReference type="PANTHER" id="PTHR12726:SF0">
    <property type="entry name" value="CERAMIDE GLUCOSYLTRANSFERASE"/>
    <property type="match status" value="1"/>
</dbReference>
<gene>
    <name evidence="10" type="ORF">HDF08_003882</name>
</gene>
<dbReference type="GO" id="GO:0008120">
    <property type="term" value="F:ceramide glucosyltransferase activity"/>
    <property type="evidence" value="ECO:0007669"/>
    <property type="project" value="UniProtKB-EC"/>
</dbReference>
<dbReference type="AlphaFoldDB" id="A0A852VG16"/>
<dbReference type="InterPro" id="IPR029044">
    <property type="entry name" value="Nucleotide-diphossugar_trans"/>
</dbReference>
<dbReference type="EMBL" id="JACCCU010000003">
    <property type="protein sequence ID" value="NYF91763.1"/>
    <property type="molecule type" value="Genomic_DNA"/>
</dbReference>
<keyword evidence="6 9" id="KW-0812">Transmembrane</keyword>
<dbReference type="InterPro" id="IPR017835">
    <property type="entry name" value="Hopen-assoc_HpnI"/>
</dbReference>
<dbReference type="SUPFAM" id="SSF53448">
    <property type="entry name" value="Nucleotide-diphospho-sugar transferases"/>
    <property type="match status" value="1"/>
</dbReference>
<evidence type="ECO:0000256" key="8">
    <source>
        <dbReference type="ARBA" id="ARBA00023136"/>
    </source>
</evidence>
<evidence type="ECO:0000256" key="9">
    <source>
        <dbReference type="SAM" id="Phobius"/>
    </source>
</evidence>
<evidence type="ECO:0000256" key="4">
    <source>
        <dbReference type="ARBA" id="ARBA00022676"/>
    </source>
</evidence>
<dbReference type="InterPro" id="IPR025993">
    <property type="entry name" value="Ceramide_glucosylTrfase"/>
</dbReference>
<sequence>MAIFIEAITTLLTLAGLAYLLLALWGTRDFAHYWRRKSVDAGFAPDVTILKPVKGVDQRMYAGLVSHCRQQYAGRFEIVFGVSSRNDPAVSEIERLQVEFPECAIRLVECRERLGTSGKVSNLVQMLREARYEYVVINDSDIRVSPHYLTRVMQCFSDAKVGMVTAPYIGRTAEGGRGLTVWSRLEALGISTDFLPGVLTARRLEGGIHFGLGSTLATSKSVLAKAGGLESLTEYLADDYEMGARISAAGYRVELSNEVVETTVPEYHFGGFKDHQLRWARSTRDSRKLGYLGLGITYAVPWAVMTCVASGLALWSFSLLSVVLLARVAVALSVGVGVLGDEQVLRDLWLLPLRDFFGLGFWMWSFAGDTVVWRGELFALRDGRIRPVHPVGSQ</sequence>
<evidence type="ECO:0000256" key="1">
    <source>
        <dbReference type="ARBA" id="ARBA00004141"/>
    </source>
</evidence>
<evidence type="ECO:0000313" key="11">
    <source>
        <dbReference type="Proteomes" id="UP000564385"/>
    </source>
</evidence>
<evidence type="ECO:0000256" key="5">
    <source>
        <dbReference type="ARBA" id="ARBA00022679"/>
    </source>
</evidence>
<accession>A0A852VG16</accession>
<comment type="pathway">
    <text evidence="3">Sphingolipid metabolism.</text>
</comment>
<evidence type="ECO:0000256" key="3">
    <source>
        <dbReference type="ARBA" id="ARBA00004991"/>
    </source>
</evidence>
<keyword evidence="8 9" id="KW-0472">Membrane</keyword>
<dbReference type="GO" id="GO:0016020">
    <property type="term" value="C:membrane"/>
    <property type="evidence" value="ECO:0007669"/>
    <property type="project" value="UniProtKB-SubCell"/>
</dbReference>
<protein>
    <submittedName>
        <fullName evidence="10">Ceramide glucosyltransferase</fullName>
        <ecNumber evidence="10">2.4.1.80</ecNumber>
    </submittedName>
</protein>
<dbReference type="Proteomes" id="UP000564385">
    <property type="component" value="Unassembled WGS sequence"/>
</dbReference>
<name>A0A852VG16_9BACT</name>